<comment type="catalytic activity">
    <reaction evidence="9 12">
        <text>S-(hydroxymethyl)glutathione + NAD(+) = S-formylglutathione + NADH + H(+)</text>
        <dbReference type="Rhea" id="RHEA:19985"/>
        <dbReference type="ChEBI" id="CHEBI:15378"/>
        <dbReference type="ChEBI" id="CHEBI:57540"/>
        <dbReference type="ChEBI" id="CHEBI:57688"/>
        <dbReference type="ChEBI" id="CHEBI:57945"/>
        <dbReference type="ChEBI" id="CHEBI:58758"/>
        <dbReference type="EC" id="1.1.1.284"/>
    </reaction>
</comment>
<dbReference type="Pfam" id="PF00107">
    <property type="entry name" value="ADH_zinc_N"/>
    <property type="match status" value="1"/>
</dbReference>
<evidence type="ECO:0000256" key="9">
    <source>
        <dbReference type="ARBA" id="ARBA00048110"/>
    </source>
</evidence>
<evidence type="ECO:0000256" key="5">
    <source>
        <dbReference type="ARBA" id="ARBA00023002"/>
    </source>
</evidence>
<feature type="domain" description="Alcohol dehydrogenase-like C-terminal" evidence="13">
    <location>
        <begin position="205"/>
        <end position="325"/>
    </location>
</feature>
<dbReference type="Proteomes" id="UP000639338">
    <property type="component" value="Unassembled WGS sequence"/>
</dbReference>
<dbReference type="GO" id="GO:0051903">
    <property type="term" value="F:S-(hydroxymethyl)glutathione dehydrogenase [NAD(P)+] activity"/>
    <property type="evidence" value="ECO:0007669"/>
    <property type="project" value="UniProtKB-EC"/>
</dbReference>
<comment type="caution">
    <text evidence="15">The sequence shown here is derived from an EMBL/GenBank/DDBJ whole genome shotgun (WGS) entry which is preliminary data.</text>
</comment>
<keyword evidence="16" id="KW-1185">Reference proteome</keyword>
<evidence type="ECO:0000256" key="8">
    <source>
        <dbReference type="ARBA" id="ARBA00047793"/>
    </source>
</evidence>
<dbReference type="PANTHER" id="PTHR43880">
    <property type="entry name" value="ALCOHOL DEHYDROGENASE"/>
    <property type="match status" value="1"/>
</dbReference>
<evidence type="ECO:0000259" key="14">
    <source>
        <dbReference type="Pfam" id="PF08240"/>
    </source>
</evidence>
<keyword evidence="6 12" id="KW-0520">NAD</keyword>
<dbReference type="InterPro" id="IPR013154">
    <property type="entry name" value="ADH-like_N"/>
</dbReference>
<evidence type="ECO:0000256" key="6">
    <source>
        <dbReference type="ARBA" id="ARBA00023027"/>
    </source>
</evidence>
<name>A0A834XPS0_APHGI</name>
<dbReference type="EC" id="1.1.1.284" evidence="12"/>
<dbReference type="Pfam" id="PF08240">
    <property type="entry name" value="ADH_N"/>
    <property type="match status" value="1"/>
</dbReference>
<evidence type="ECO:0000313" key="16">
    <source>
        <dbReference type="Proteomes" id="UP000639338"/>
    </source>
</evidence>
<comment type="catalytic activity">
    <reaction evidence="10">
        <text>a secondary alcohol + NAD(+) = a ketone + NADH + H(+)</text>
        <dbReference type="Rhea" id="RHEA:10740"/>
        <dbReference type="ChEBI" id="CHEBI:15378"/>
        <dbReference type="ChEBI" id="CHEBI:17087"/>
        <dbReference type="ChEBI" id="CHEBI:35681"/>
        <dbReference type="ChEBI" id="CHEBI:57540"/>
        <dbReference type="ChEBI" id="CHEBI:57945"/>
        <dbReference type="EC" id="1.1.1.1"/>
    </reaction>
</comment>
<organism evidence="15 16">
    <name type="scientific">Aphidius gifuensis</name>
    <name type="common">Parasitoid wasp</name>
    <dbReference type="NCBI Taxonomy" id="684658"/>
    <lineage>
        <taxon>Eukaryota</taxon>
        <taxon>Metazoa</taxon>
        <taxon>Ecdysozoa</taxon>
        <taxon>Arthropoda</taxon>
        <taxon>Hexapoda</taxon>
        <taxon>Insecta</taxon>
        <taxon>Pterygota</taxon>
        <taxon>Neoptera</taxon>
        <taxon>Endopterygota</taxon>
        <taxon>Hymenoptera</taxon>
        <taxon>Apocrita</taxon>
        <taxon>Ichneumonoidea</taxon>
        <taxon>Braconidae</taxon>
        <taxon>Aphidiinae</taxon>
        <taxon>Aphidius</taxon>
    </lineage>
</organism>
<dbReference type="InterPro" id="IPR002328">
    <property type="entry name" value="ADH_Zn_CS"/>
</dbReference>
<dbReference type="InterPro" id="IPR011032">
    <property type="entry name" value="GroES-like_sf"/>
</dbReference>
<dbReference type="GO" id="GO:0046294">
    <property type="term" value="P:formaldehyde catabolic process"/>
    <property type="evidence" value="ECO:0007669"/>
    <property type="project" value="InterPro"/>
</dbReference>
<dbReference type="InterPro" id="IPR013149">
    <property type="entry name" value="ADH-like_C"/>
</dbReference>
<dbReference type="FunFam" id="3.40.50.720:FF:000003">
    <property type="entry name" value="S-(hydroxymethyl)glutathione dehydrogenase"/>
    <property type="match status" value="1"/>
</dbReference>
<dbReference type="SUPFAM" id="SSF51735">
    <property type="entry name" value="NAD(P)-binding Rossmann-fold domains"/>
    <property type="match status" value="1"/>
</dbReference>
<dbReference type="EMBL" id="JACMRX010000004">
    <property type="protein sequence ID" value="KAF7991140.1"/>
    <property type="molecule type" value="Genomic_DNA"/>
</dbReference>
<evidence type="ECO:0000256" key="11">
    <source>
        <dbReference type="ARBA" id="ARBA00049243"/>
    </source>
</evidence>
<dbReference type="GO" id="GO:0005829">
    <property type="term" value="C:cytosol"/>
    <property type="evidence" value="ECO:0007669"/>
    <property type="project" value="TreeGrafter"/>
</dbReference>
<evidence type="ECO:0000259" key="13">
    <source>
        <dbReference type="Pfam" id="PF00107"/>
    </source>
</evidence>
<protein>
    <recommendedName>
        <fullName evidence="7 12">S-(hydroxymethyl)glutathione dehydrogenase</fullName>
        <ecNumber evidence="12">1.1.1.284</ecNumber>
    </recommendedName>
</protein>
<dbReference type="FunFam" id="3.90.180.10:FF:000001">
    <property type="entry name" value="S-(hydroxymethyl)glutathione dehydrogenase"/>
    <property type="match status" value="1"/>
</dbReference>
<evidence type="ECO:0000256" key="12">
    <source>
        <dbReference type="RuleBase" id="RU362016"/>
    </source>
</evidence>
<evidence type="ECO:0000313" key="15">
    <source>
        <dbReference type="EMBL" id="KAF7991140.1"/>
    </source>
</evidence>
<dbReference type="OrthoDB" id="417550at2759"/>
<keyword evidence="5 12" id="KW-0560">Oxidoreductase</keyword>
<dbReference type="InterPro" id="IPR036291">
    <property type="entry name" value="NAD(P)-bd_dom_sf"/>
</dbReference>
<gene>
    <name evidence="15" type="ORF">HCN44_002702</name>
</gene>
<comment type="catalytic activity">
    <reaction evidence="11">
        <text>a primary alcohol + NAD(+) = an aldehyde + NADH + H(+)</text>
        <dbReference type="Rhea" id="RHEA:10736"/>
        <dbReference type="ChEBI" id="CHEBI:15378"/>
        <dbReference type="ChEBI" id="CHEBI:15734"/>
        <dbReference type="ChEBI" id="CHEBI:17478"/>
        <dbReference type="ChEBI" id="CHEBI:57540"/>
        <dbReference type="ChEBI" id="CHEBI:57945"/>
        <dbReference type="EC" id="1.1.1.1"/>
    </reaction>
</comment>
<dbReference type="GO" id="GO:0008270">
    <property type="term" value="F:zinc ion binding"/>
    <property type="evidence" value="ECO:0007669"/>
    <property type="project" value="InterPro"/>
</dbReference>
<evidence type="ECO:0000256" key="10">
    <source>
        <dbReference type="ARBA" id="ARBA00049164"/>
    </source>
</evidence>
<dbReference type="SUPFAM" id="SSF50129">
    <property type="entry name" value="GroES-like"/>
    <property type="match status" value="2"/>
</dbReference>
<evidence type="ECO:0000256" key="1">
    <source>
        <dbReference type="ARBA" id="ARBA00001947"/>
    </source>
</evidence>
<comment type="catalytic activity">
    <reaction evidence="8">
        <text>S-(hydroxymethyl)glutathione + NADP(+) = S-formylglutathione + NADPH + H(+)</text>
        <dbReference type="Rhea" id="RHEA:19981"/>
        <dbReference type="ChEBI" id="CHEBI:15378"/>
        <dbReference type="ChEBI" id="CHEBI:57688"/>
        <dbReference type="ChEBI" id="CHEBI:57783"/>
        <dbReference type="ChEBI" id="CHEBI:58349"/>
        <dbReference type="ChEBI" id="CHEBI:58758"/>
        <dbReference type="EC" id="1.1.1.284"/>
    </reaction>
</comment>
<sequence length="377" mass="40489">MANTAGQVIKCRAAVAWKEKEPLSIEEVEVAPPKANEVRIKVVAVALCHTDAYTLGGLDPEGIFPCILGHEGSGIVESIGEGVTEFQPGDHVVPLYTPQCRECKFCLSPKTNLCQKIRTTQGKGVMPDGTSRFTCKGKTISHFMGCSVFSEYTVVADVSIAKINPVAPLEKVCLLGCGVPTGYGAALNTAKVEKNSTCAIWGLGAVGLAVALGCKVAGASRIIGIDINPDKFDVAKKFGFTEFINPKDHNRSIQEVLIELTDGGLDYTFECVGNVETMRAALEACHKGWGTSVIVGVAAAGKEISTRPFQLVTGRVWKGTAFGGWKSKDSVPILVDDYLNKKLMLDEFVTHEMAFDKINEGFELLHSGKCLRAVLKF</sequence>
<reference evidence="15 16" key="1">
    <citation type="submission" date="2020-08" db="EMBL/GenBank/DDBJ databases">
        <title>Aphidius gifuensis genome sequencing and assembly.</title>
        <authorList>
            <person name="Du Z."/>
        </authorList>
    </citation>
    <scope>NUCLEOTIDE SEQUENCE [LARGE SCALE GENOMIC DNA]</scope>
    <source>
        <strain evidence="15">YNYX2018</strain>
        <tissue evidence="15">Adults</tissue>
    </source>
</reference>
<keyword evidence="3 12" id="KW-0479">Metal-binding</keyword>
<evidence type="ECO:0000256" key="3">
    <source>
        <dbReference type="ARBA" id="ARBA00022723"/>
    </source>
</evidence>
<dbReference type="PROSITE" id="PS00059">
    <property type="entry name" value="ADH_ZINC"/>
    <property type="match status" value="1"/>
</dbReference>
<evidence type="ECO:0000256" key="2">
    <source>
        <dbReference type="ARBA" id="ARBA00010902"/>
    </source>
</evidence>
<dbReference type="CDD" id="cd08300">
    <property type="entry name" value="alcohol_DH_class_III"/>
    <property type="match status" value="1"/>
</dbReference>
<keyword evidence="4 12" id="KW-0862">Zinc</keyword>
<comment type="similarity">
    <text evidence="2 12">Belongs to the zinc-containing alcohol dehydrogenase family. Class-III subfamily.</text>
</comment>
<dbReference type="Gene3D" id="3.40.50.720">
    <property type="entry name" value="NAD(P)-binding Rossmann-like Domain"/>
    <property type="match status" value="1"/>
</dbReference>
<feature type="domain" description="Alcohol dehydrogenase-like N-terminal" evidence="14">
    <location>
        <begin position="35"/>
        <end position="163"/>
    </location>
</feature>
<evidence type="ECO:0000256" key="7">
    <source>
        <dbReference type="ARBA" id="ARBA00032767"/>
    </source>
</evidence>
<dbReference type="GO" id="GO:0004022">
    <property type="term" value="F:alcohol dehydrogenase (NAD+) activity"/>
    <property type="evidence" value="ECO:0007669"/>
    <property type="project" value="UniProtKB-EC"/>
</dbReference>
<accession>A0A834XPS0</accession>
<dbReference type="AlphaFoldDB" id="A0A834XPS0"/>
<dbReference type="PANTHER" id="PTHR43880:SF12">
    <property type="entry name" value="ALCOHOL DEHYDROGENASE CLASS-3"/>
    <property type="match status" value="1"/>
</dbReference>
<proteinExistence type="inferred from homology"/>
<evidence type="ECO:0000256" key="4">
    <source>
        <dbReference type="ARBA" id="ARBA00022833"/>
    </source>
</evidence>
<dbReference type="InterPro" id="IPR014183">
    <property type="entry name" value="ADH_3"/>
</dbReference>
<dbReference type="Gene3D" id="3.90.180.10">
    <property type="entry name" value="Medium-chain alcohol dehydrogenases, catalytic domain"/>
    <property type="match status" value="1"/>
</dbReference>
<comment type="cofactor">
    <cofactor evidence="1 12">
        <name>Zn(2+)</name>
        <dbReference type="ChEBI" id="CHEBI:29105"/>
    </cofactor>
</comment>
<dbReference type="NCBIfam" id="TIGR02818">
    <property type="entry name" value="adh_III_F_hyde"/>
    <property type="match status" value="1"/>
</dbReference>